<proteinExistence type="predicted"/>
<dbReference type="RefSeq" id="WP_408104060.1">
    <property type="nucleotide sequence ID" value="NZ_JBFPMW010000026.1"/>
</dbReference>
<keyword evidence="2" id="KW-1185">Reference proteome</keyword>
<dbReference type="EMBL" id="JBFPMW010000026">
    <property type="protein sequence ID" value="MFL9823195.1"/>
    <property type="molecule type" value="Genomic_DNA"/>
</dbReference>
<protein>
    <submittedName>
        <fullName evidence="1">Uncharacterized protein</fullName>
    </submittedName>
</protein>
<gene>
    <name evidence="1" type="ORF">AB0756_39835</name>
</gene>
<evidence type="ECO:0000313" key="1">
    <source>
        <dbReference type="EMBL" id="MFL9823195.1"/>
    </source>
</evidence>
<evidence type="ECO:0000313" key="2">
    <source>
        <dbReference type="Proteomes" id="UP001629223"/>
    </source>
</evidence>
<feature type="non-terminal residue" evidence="1">
    <location>
        <position position="65"/>
    </location>
</feature>
<reference evidence="1 2" key="1">
    <citation type="submission" date="2024-07" db="EMBL/GenBank/DDBJ databases">
        <authorList>
            <person name="Tripathy S."/>
        </authorList>
    </citation>
    <scope>NUCLEOTIDE SEQUENCE [LARGE SCALE GENOMIC DNA]</scope>
    <source>
        <strain evidence="1 2">VB511288_2</strain>
    </source>
</reference>
<dbReference type="Proteomes" id="UP001629223">
    <property type="component" value="Unassembled WGS sequence"/>
</dbReference>
<accession>A0ABW8XNI7</accession>
<organism evidence="1 2">
    <name type="scientific">Tolypothrix campylonemoides VB511288_2</name>
    <dbReference type="NCBI Taxonomy" id="3232311"/>
    <lineage>
        <taxon>Bacteria</taxon>
        <taxon>Bacillati</taxon>
        <taxon>Cyanobacteriota</taxon>
        <taxon>Cyanophyceae</taxon>
        <taxon>Nostocales</taxon>
        <taxon>Tolypothrichaceae</taxon>
        <taxon>Tolypothrix</taxon>
    </lineage>
</organism>
<name>A0ABW8XNI7_9CYAN</name>
<sequence length="65" mass="7727">MLWLDCGFYSWIATYNALQLPWIDYCDKYCKTPLSSLNRFLAGSATSWSFFGFWMYGYRDVVRSL</sequence>
<comment type="caution">
    <text evidence="1">The sequence shown here is derived from an EMBL/GenBank/DDBJ whole genome shotgun (WGS) entry which is preliminary data.</text>
</comment>